<dbReference type="InterPro" id="IPR006195">
    <property type="entry name" value="aa-tRNA-synth_II"/>
</dbReference>
<dbReference type="NCBIfam" id="TIGR00442">
    <property type="entry name" value="hisS"/>
    <property type="match status" value="1"/>
</dbReference>
<feature type="binding site" evidence="4">
    <location>
        <begin position="79"/>
        <end position="81"/>
    </location>
    <ligand>
        <name>L-histidine</name>
        <dbReference type="ChEBI" id="CHEBI:57595"/>
    </ligand>
</feature>
<feature type="binding site" evidence="4">
    <location>
        <position position="108"/>
    </location>
    <ligand>
        <name>L-histidine</name>
        <dbReference type="ChEBI" id="CHEBI:57595"/>
    </ligand>
</feature>
<evidence type="ECO:0000256" key="3">
    <source>
        <dbReference type="HAMAP-Rule" id="MF_00127"/>
    </source>
</evidence>
<dbReference type="PANTHER" id="PTHR43707">
    <property type="entry name" value="HISTIDYL-TRNA SYNTHETASE"/>
    <property type="match status" value="1"/>
</dbReference>
<sequence length="427" mass="50456">MIFKIKGTKDYDKYDVALRDDIYNNFSNLTKIYNFKMIETPIFEATELFKRSNESSDMVRKEMYDFLDKGKRSICLRPEGTAPFIRALIENKWYVDQSKFAYFGPMFRYEQPQKGRYRQFIQAGIEYISNKNPLYDVEVILMAKEIIQKYFDFDKQIELKINSIGDIETRKKYEEDVYNFLIPYYDQLTQTSKERLDERKVLRILDDKVDSKHEFIKKCPKIIDYLSSSSRDYFESICNNLKNQNIKFTISTDLVRGLDYYDELVFEFVVKDQDTELTILGGGRYSKLINELGGPELSSIGFGLGVDRMMTLIKELHPEINEKLQQNIDSVEVFAATSTDNIENKRIIFELVNNLRKNNISVEFNPEEIKIKKIFNHAQKYNAKFLLFDDVKVKDKILLKNLKTKETYQLEKNDSILINIMNLIKNN</sequence>
<name>A0A9Q3L8Q5_9BACT</name>
<comment type="subunit">
    <text evidence="3">Homodimer.</text>
</comment>
<evidence type="ECO:0000259" key="5">
    <source>
        <dbReference type="PROSITE" id="PS50862"/>
    </source>
</evidence>
<dbReference type="GO" id="GO:0005737">
    <property type="term" value="C:cytoplasm"/>
    <property type="evidence" value="ECO:0007669"/>
    <property type="project" value="UniProtKB-SubCell"/>
</dbReference>
<keyword evidence="2 3" id="KW-0067">ATP-binding</keyword>
<dbReference type="RefSeq" id="WP_006886287.1">
    <property type="nucleotide sequence ID" value="NZ_CP030141.1"/>
</dbReference>
<dbReference type="EMBL" id="JABZFG010000002">
    <property type="protein sequence ID" value="MBW0602471.1"/>
    <property type="molecule type" value="Genomic_DNA"/>
</dbReference>
<comment type="subcellular location">
    <subcellularLocation>
        <location evidence="3">Cytoplasm</location>
    </subcellularLocation>
</comment>
<feature type="binding site" evidence="4">
    <location>
        <begin position="260"/>
        <end position="261"/>
    </location>
    <ligand>
        <name>L-histidine</name>
        <dbReference type="ChEBI" id="CHEBI:57595"/>
    </ligand>
</feature>
<dbReference type="GO" id="GO:0006427">
    <property type="term" value="P:histidyl-tRNA aminoacylation"/>
    <property type="evidence" value="ECO:0007669"/>
    <property type="project" value="UniProtKB-UniRule"/>
</dbReference>
<dbReference type="GO" id="GO:0004821">
    <property type="term" value="F:histidine-tRNA ligase activity"/>
    <property type="evidence" value="ECO:0007669"/>
    <property type="project" value="UniProtKB-UniRule"/>
</dbReference>
<dbReference type="Pfam" id="PF13393">
    <property type="entry name" value="tRNA-synt_His"/>
    <property type="match status" value="1"/>
</dbReference>
<dbReference type="EC" id="6.1.1.21" evidence="3"/>
<evidence type="ECO:0000256" key="2">
    <source>
        <dbReference type="ARBA" id="ARBA00022840"/>
    </source>
</evidence>
<dbReference type="PROSITE" id="PS50862">
    <property type="entry name" value="AA_TRNA_LIGASE_II"/>
    <property type="match status" value="1"/>
</dbReference>
<gene>
    <name evidence="3" type="primary">hisS</name>
    <name evidence="6" type="ORF">MADP07_00192</name>
</gene>
<dbReference type="InterPro" id="IPR041715">
    <property type="entry name" value="HisRS-like_core"/>
</dbReference>
<dbReference type="HAMAP" id="MF_00127">
    <property type="entry name" value="His_tRNA_synth"/>
    <property type="match status" value="1"/>
</dbReference>
<dbReference type="KEGG" id="mani:DP067_01305"/>
<dbReference type="InterPro" id="IPR036621">
    <property type="entry name" value="Anticodon-bd_dom_sf"/>
</dbReference>
<accession>A0A9Q3L8Q5</accession>
<dbReference type="AlphaFoldDB" id="A0A9Q3L8Q5"/>
<dbReference type="OrthoDB" id="9800814at2"/>
<comment type="similarity">
    <text evidence="1 3">Belongs to the class-II aminoacyl-tRNA synthetase family.</text>
</comment>
<dbReference type="CDD" id="cd00773">
    <property type="entry name" value="HisRS-like_core"/>
    <property type="match status" value="1"/>
</dbReference>
<keyword evidence="3 6" id="KW-0436">Ligase</keyword>
<dbReference type="Gene3D" id="3.30.930.10">
    <property type="entry name" value="Bira Bifunctional Protein, Domain 2"/>
    <property type="match status" value="1"/>
</dbReference>
<feature type="binding site" evidence="4">
    <location>
        <position position="122"/>
    </location>
    <ligand>
        <name>L-histidine</name>
        <dbReference type="ChEBI" id="CHEBI:57595"/>
    </ligand>
</feature>
<dbReference type="PANTHER" id="PTHR43707:SF1">
    <property type="entry name" value="HISTIDINE--TRNA LIGASE, MITOCHONDRIAL-RELATED"/>
    <property type="match status" value="1"/>
</dbReference>
<dbReference type="Proteomes" id="UP000746160">
    <property type="component" value="Unassembled WGS sequence"/>
</dbReference>
<dbReference type="SUPFAM" id="SSF55681">
    <property type="entry name" value="Class II aaRS and biotin synthetases"/>
    <property type="match status" value="1"/>
</dbReference>
<evidence type="ECO:0000256" key="1">
    <source>
        <dbReference type="ARBA" id="ARBA00008226"/>
    </source>
</evidence>
<dbReference type="GO" id="GO:0005524">
    <property type="term" value="F:ATP binding"/>
    <property type="evidence" value="ECO:0007669"/>
    <property type="project" value="UniProtKB-UniRule"/>
</dbReference>
<feature type="domain" description="Aminoacyl-transfer RNA synthetases class-II family profile" evidence="5">
    <location>
        <begin position="1"/>
        <end position="317"/>
    </location>
</feature>
<evidence type="ECO:0000313" key="7">
    <source>
        <dbReference type="Proteomes" id="UP000746160"/>
    </source>
</evidence>
<dbReference type="InterPro" id="IPR004516">
    <property type="entry name" value="HisRS/HisZ"/>
</dbReference>
<protein>
    <recommendedName>
        <fullName evidence="3">Histidine--tRNA ligase</fullName>
        <ecNumber evidence="3">6.1.1.21</ecNumber>
    </recommendedName>
    <alternativeName>
        <fullName evidence="3">Histidyl-tRNA synthetase</fullName>
        <shortName evidence="3">HisRS</shortName>
    </alternativeName>
</protein>
<comment type="catalytic activity">
    <reaction evidence="3">
        <text>tRNA(His) + L-histidine + ATP = L-histidyl-tRNA(His) + AMP + diphosphate + H(+)</text>
        <dbReference type="Rhea" id="RHEA:17313"/>
        <dbReference type="Rhea" id="RHEA-COMP:9665"/>
        <dbReference type="Rhea" id="RHEA-COMP:9689"/>
        <dbReference type="ChEBI" id="CHEBI:15378"/>
        <dbReference type="ChEBI" id="CHEBI:30616"/>
        <dbReference type="ChEBI" id="CHEBI:33019"/>
        <dbReference type="ChEBI" id="CHEBI:57595"/>
        <dbReference type="ChEBI" id="CHEBI:78442"/>
        <dbReference type="ChEBI" id="CHEBI:78527"/>
        <dbReference type="ChEBI" id="CHEBI:456215"/>
        <dbReference type="EC" id="6.1.1.21"/>
    </reaction>
</comment>
<organism evidence="6 7">
    <name type="scientific">Mycoplasmopsis anatis</name>
    <dbReference type="NCBI Taxonomy" id="171279"/>
    <lineage>
        <taxon>Bacteria</taxon>
        <taxon>Bacillati</taxon>
        <taxon>Mycoplasmatota</taxon>
        <taxon>Mycoplasmoidales</taxon>
        <taxon>Metamycoplasmataceae</taxon>
        <taxon>Mycoplasmopsis</taxon>
    </lineage>
</organism>
<proteinExistence type="inferred from homology"/>
<dbReference type="SUPFAM" id="SSF52954">
    <property type="entry name" value="Class II aaRS ABD-related"/>
    <property type="match status" value="1"/>
</dbReference>
<evidence type="ECO:0000313" key="6">
    <source>
        <dbReference type="EMBL" id="MBW0602471.1"/>
    </source>
</evidence>
<keyword evidence="3" id="KW-0547">Nucleotide-binding</keyword>
<dbReference type="GeneID" id="65653628"/>
<reference evidence="6" key="1">
    <citation type="journal article" date="2021" name="Genes Genomics">
        <title>Comparative genomic analysis of Mycoplasma anatis strains.</title>
        <authorList>
            <person name="Zhou Q."/>
            <person name="Mai K."/>
            <person name="Yang D."/>
            <person name="Liu J."/>
            <person name="Yan Z."/>
            <person name="Luo C."/>
            <person name="Tan Y."/>
            <person name="Cao S."/>
            <person name="Zhou Q."/>
            <person name="Chen L."/>
            <person name="Chen F."/>
        </authorList>
    </citation>
    <scope>NUCLEOTIDE SEQUENCE</scope>
    <source>
        <strain evidence="6">DP07</strain>
    </source>
</reference>
<keyword evidence="3" id="KW-0648">Protein biosynthesis</keyword>
<dbReference type="Gene3D" id="3.40.50.800">
    <property type="entry name" value="Anticodon-binding domain"/>
    <property type="match status" value="1"/>
</dbReference>
<dbReference type="InterPro" id="IPR045864">
    <property type="entry name" value="aa-tRNA-synth_II/BPL/LPL"/>
</dbReference>
<dbReference type="InterPro" id="IPR015807">
    <property type="entry name" value="His-tRNA-ligase"/>
</dbReference>
<dbReference type="PIRSF" id="PIRSF001549">
    <property type="entry name" value="His-tRNA_synth"/>
    <property type="match status" value="1"/>
</dbReference>
<feature type="binding site" evidence="4">
    <location>
        <position position="256"/>
    </location>
    <ligand>
        <name>L-histidine</name>
        <dbReference type="ChEBI" id="CHEBI:57595"/>
    </ligand>
</feature>
<feature type="binding site" evidence="4">
    <location>
        <position position="126"/>
    </location>
    <ligand>
        <name>L-histidine</name>
        <dbReference type="ChEBI" id="CHEBI:57595"/>
    </ligand>
</feature>
<evidence type="ECO:0000256" key="4">
    <source>
        <dbReference type="PIRSR" id="PIRSR001549-1"/>
    </source>
</evidence>
<comment type="caution">
    <text evidence="6">The sequence shown here is derived from an EMBL/GenBank/DDBJ whole genome shotgun (WGS) entry which is preliminary data.</text>
</comment>
<keyword evidence="3" id="KW-0963">Cytoplasm</keyword>
<keyword evidence="3" id="KW-0030">Aminoacyl-tRNA synthetase</keyword>